<dbReference type="GO" id="GO:0005576">
    <property type="term" value="C:extracellular region"/>
    <property type="evidence" value="ECO:0007669"/>
    <property type="project" value="UniProtKB-SubCell"/>
</dbReference>
<dbReference type="InterPro" id="IPR006860">
    <property type="entry name" value="FecR"/>
</dbReference>
<evidence type="ECO:0000313" key="7">
    <source>
        <dbReference type="Proteomes" id="UP000318626"/>
    </source>
</evidence>
<dbReference type="EMBL" id="CP036289">
    <property type="protein sequence ID" value="QDU75950.1"/>
    <property type="molecule type" value="Genomic_DNA"/>
</dbReference>
<evidence type="ECO:0000256" key="1">
    <source>
        <dbReference type="ARBA" id="ARBA00004613"/>
    </source>
</evidence>
<organism evidence="6 7">
    <name type="scientific">Bremerella volcania</name>
    <dbReference type="NCBI Taxonomy" id="2527984"/>
    <lineage>
        <taxon>Bacteria</taxon>
        <taxon>Pseudomonadati</taxon>
        <taxon>Planctomycetota</taxon>
        <taxon>Planctomycetia</taxon>
        <taxon>Pirellulales</taxon>
        <taxon>Pirellulaceae</taxon>
        <taxon>Bremerella</taxon>
    </lineage>
</organism>
<dbReference type="PANTHER" id="PTHR30273">
    <property type="entry name" value="PERIPLASMIC SIGNAL SENSOR AND SIGMA FACTOR ACTIVATOR FECR-RELATED"/>
    <property type="match status" value="1"/>
</dbReference>
<evidence type="ECO:0000256" key="3">
    <source>
        <dbReference type="ARBA" id="ARBA00022729"/>
    </source>
</evidence>
<gene>
    <name evidence="6" type="ORF">Pan97_29940</name>
</gene>
<dbReference type="GO" id="GO:0016989">
    <property type="term" value="F:sigma factor antagonist activity"/>
    <property type="evidence" value="ECO:0007669"/>
    <property type="project" value="TreeGrafter"/>
</dbReference>
<proteinExistence type="predicted"/>
<sequence>MNAPEHLEEFRELCEKLLEDRITAQEMTRLEMLFLSSQPLRREFVELSHLHASLASMARKAGWQAILDGEASTPETQASKQASLPGPSGGKTRIWTAVAATLALALSLVMILRPAPQAPKNLTFATISTTDGSRWISASIPTANDTRIGVGRVQLADGIAKFVFDNGAKVEIEGPADFEIFSDMRCELHTGKLVATMSPTSKGFSIETPDALLIDQGTSFGVNVTDQGMSSLQVFDGLVDIKHHESGTKLSIREQEAAEISQQGVAKYSNFTEAFRGGFSKSDSEEERRQIQLTTATGAGQDQWIIRDPDERYGPDDLLMIKLAKRDYKQFDRKIYLQFDLTKIDLTRLEEASLTMTASPTGIGYASRMPDATFEVFALTDDQLDAWAMDDLTWENAPANVPSGDQLDETKTTPLGTFTIPRGRKQGTYSISGASLVDLIKSDANRLVTLIIVPKTREAISGALVHGFAAGNHLTLPPPTLRLIMEK</sequence>
<dbReference type="InterPro" id="IPR012373">
    <property type="entry name" value="Ferrdict_sens_TM"/>
</dbReference>
<dbReference type="Pfam" id="PF24517">
    <property type="entry name" value="CBM96"/>
    <property type="match status" value="1"/>
</dbReference>
<evidence type="ECO:0000256" key="2">
    <source>
        <dbReference type="ARBA" id="ARBA00022525"/>
    </source>
</evidence>
<dbReference type="RefSeq" id="WP_144973695.1">
    <property type="nucleotide sequence ID" value="NZ_CP036289.1"/>
</dbReference>
<dbReference type="Gene3D" id="2.60.120.1440">
    <property type="match status" value="1"/>
</dbReference>
<evidence type="ECO:0000259" key="4">
    <source>
        <dbReference type="Pfam" id="PF04773"/>
    </source>
</evidence>
<comment type="subcellular location">
    <subcellularLocation>
        <location evidence="1">Secreted</location>
    </subcellularLocation>
</comment>
<dbReference type="PANTHER" id="PTHR30273:SF2">
    <property type="entry name" value="PROTEIN FECR"/>
    <property type="match status" value="1"/>
</dbReference>
<dbReference type="OrthoDB" id="258532at2"/>
<keyword evidence="7" id="KW-1185">Reference proteome</keyword>
<name>A0A518C9R1_9BACT</name>
<dbReference type="KEGG" id="bvo:Pan97_29940"/>
<evidence type="ECO:0000259" key="5">
    <source>
        <dbReference type="Pfam" id="PF24517"/>
    </source>
</evidence>
<keyword evidence="2" id="KW-0964">Secreted</keyword>
<dbReference type="InterPro" id="IPR055372">
    <property type="entry name" value="CBM96"/>
</dbReference>
<feature type="domain" description="Carbohydrate-binding module family 96" evidence="5">
    <location>
        <begin position="301"/>
        <end position="402"/>
    </location>
</feature>
<dbReference type="AlphaFoldDB" id="A0A518C9R1"/>
<feature type="domain" description="FecR protein" evidence="4">
    <location>
        <begin position="157"/>
        <end position="239"/>
    </location>
</feature>
<reference evidence="7" key="1">
    <citation type="submission" date="2019-02" db="EMBL/GenBank/DDBJ databases">
        <title>Deep-cultivation of Planctomycetes and their phenomic and genomic characterization uncovers novel biology.</title>
        <authorList>
            <person name="Wiegand S."/>
            <person name="Jogler M."/>
            <person name="Boedeker C."/>
            <person name="Pinto D."/>
            <person name="Vollmers J."/>
            <person name="Rivas-Marin E."/>
            <person name="Kohn T."/>
            <person name="Peeters S.H."/>
            <person name="Heuer A."/>
            <person name="Rast P."/>
            <person name="Oberbeckmann S."/>
            <person name="Bunk B."/>
            <person name="Jeske O."/>
            <person name="Meyerdierks A."/>
            <person name="Storesund J.E."/>
            <person name="Kallscheuer N."/>
            <person name="Luecker S."/>
            <person name="Lage O.M."/>
            <person name="Pohl T."/>
            <person name="Merkel B.J."/>
            <person name="Hornburger P."/>
            <person name="Mueller R.-W."/>
            <person name="Bruemmer F."/>
            <person name="Labrenz M."/>
            <person name="Spormann A.M."/>
            <person name="Op den Camp H."/>
            <person name="Overmann J."/>
            <person name="Amann R."/>
            <person name="Jetten M.S.M."/>
            <person name="Mascher T."/>
            <person name="Medema M.H."/>
            <person name="Devos D.P."/>
            <person name="Kaster A.-K."/>
            <person name="Ovreas L."/>
            <person name="Rohde M."/>
            <person name="Galperin M.Y."/>
            <person name="Jogler C."/>
        </authorList>
    </citation>
    <scope>NUCLEOTIDE SEQUENCE [LARGE SCALE GENOMIC DNA]</scope>
    <source>
        <strain evidence="7">Pan97</strain>
    </source>
</reference>
<evidence type="ECO:0000313" key="6">
    <source>
        <dbReference type="EMBL" id="QDU75950.1"/>
    </source>
</evidence>
<accession>A0A518C9R1</accession>
<protein>
    <submittedName>
        <fullName evidence="6">FecR protein</fullName>
    </submittedName>
</protein>
<keyword evidence="3" id="KW-0732">Signal</keyword>
<dbReference type="Pfam" id="PF04773">
    <property type="entry name" value="FecR"/>
    <property type="match status" value="1"/>
</dbReference>
<dbReference type="Proteomes" id="UP000318626">
    <property type="component" value="Chromosome"/>
</dbReference>